<dbReference type="SUPFAM" id="SSF51445">
    <property type="entry name" value="(Trans)glycosidases"/>
    <property type="match status" value="1"/>
</dbReference>
<keyword evidence="6 10" id="KW-0326">Glycosidase</keyword>
<sequence length="556" mass="63062">SSLHFGDQNLEIFLGAKSSNFSKTPKTKNQYTADIFGSLSLPQISSIQYYILRICNFQQWVTTFKLWHQVGLSFKPPKWIGSDTGAFPLYLPISQALLYRLSGDYNPLHSDPLVGKIAVKNCKEAKHMAITDSIRAAKDNMEELKRIAQDQKVMKYQYAAIIYQQLKDRPIASIAFHVQGEVLAVALVTRRGEASSPTIVLKTRRSLRAVHFHPHAAPFLLTAEIYQDYMKSFRESMADFLDSGLIIDIEVGLGPAGELRYPSYPQNQGWLFPGIGEFQILDEANQFFLGCKVKLAAKVSGIHWWYKEDNHAAELTAGYYNLNDRDGYRTIARMMSRHSANLNFTCPEMRNSKQSEEAKSRPEELVQQVLSAGWREDIEAAGENVLPRYDRTAYNQILKNARPNGVNKDDPPKLRMAALTYLRLSSNLLESKNFRIFKTFVRKMHVDLEAYEEFKHVLLALIYDKDDQTSPVANEVARLFNEVAQISPDVADVHIVLGVLYNLSREYDKAIGSFQTALKLKPRDYSLRNKIGATQANNVQSEEAISAYQQVQSAVL</sequence>
<evidence type="ECO:0000256" key="10">
    <source>
        <dbReference type="RuleBase" id="RU000509"/>
    </source>
</evidence>
<comment type="catalytic activity">
    <reaction evidence="1 10">
        <text>Hydrolysis of (1-&gt;4)-alpha-D-glucosidic linkages in polysaccharides so as to remove successive maltose units from the non-reducing ends of the chains.</text>
        <dbReference type="EC" id="3.2.1.2"/>
    </reaction>
</comment>
<dbReference type="InterPro" id="IPR018238">
    <property type="entry name" value="Glyco_hydro_14_CS"/>
</dbReference>
<dbReference type="PANTHER" id="PTHR31352:SF40">
    <property type="entry name" value="BETA-AMYLASE 6"/>
    <property type="match status" value="1"/>
</dbReference>
<dbReference type="AlphaFoldDB" id="A0A7J7MIG8"/>
<evidence type="ECO:0000256" key="8">
    <source>
        <dbReference type="PIRSR" id="PIRSR601554-1"/>
    </source>
</evidence>
<dbReference type="PROSITE" id="PS50005">
    <property type="entry name" value="TPR"/>
    <property type="match status" value="1"/>
</dbReference>
<feature type="active site" description="Proton donor" evidence="8">
    <location>
        <position position="258"/>
    </location>
</feature>
<dbReference type="PROSITE" id="PS00679">
    <property type="entry name" value="BETA_AMYLASE_2"/>
    <property type="match status" value="1"/>
</dbReference>
<evidence type="ECO:0000256" key="5">
    <source>
        <dbReference type="ARBA" id="ARBA00023277"/>
    </source>
</evidence>
<protein>
    <recommendedName>
        <fullName evidence="3 10">Beta-amylase</fullName>
        <ecNumber evidence="3 10">3.2.1.2</ecNumber>
    </recommendedName>
</protein>
<dbReference type="Gene3D" id="1.25.40.10">
    <property type="entry name" value="Tetratricopeptide repeat domain"/>
    <property type="match status" value="1"/>
</dbReference>
<dbReference type="EC" id="3.2.1.2" evidence="3 10"/>
<name>A0A7J7MIG8_9MAGN</name>
<evidence type="ECO:0000313" key="12">
    <source>
        <dbReference type="Proteomes" id="UP000541444"/>
    </source>
</evidence>
<dbReference type="GO" id="GO:0016161">
    <property type="term" value="F:beta-amylase activity"/>
    <property type="evidence" value="ECO:0007669"/>
    <property type="project" value="UniProtKB-EC"/>
</dbReference>
<keyword evidence="7 10" id="KW-0624">Polysaccharide degradation</keyword>
<keyword evidence="4 10" id="KW-0378">Hydrolase</keyword>
<dbReference type="PANTHER" id="PTHR31352">
    <property type="entry name" value="BETA-AMYLASE 1, CHLOROPLASTIC"/>
    <property type="match status" value="1"/>
</dbReference>
<dbReference type="Gene3D" id="3.20.20.80">
    <property type="entry name" value="Glycosidases"/>
    <property type="match status" value="2"/>
</dbReference>
<gene>
    <name evidence="11" type="ORF">GIB67_003769</name>
</gene>
<feature type="active site" description="Proton acceptor" evidence="8">
    <location>
        <position position="383"/>
    </location>
</feature>
<evidence type="ECO:0000256" key="6">
    <source>
        <dbReference type="ARBA" id="ARBA00023295"/>
    </source>
</evidence>
<dbReference type="InterPro" id="IPR011990">
    <property type="entry name" value="TPR-like_helical_dom_sf"/>
</dbReference>
<evidence type="ECO:0000256" key="3">
    <source>
        <dbReference type="ARBA" id="ARBA00012594"/>
    </source>
</evidence>
<keyword evidence="5 10" id="KW-0119">Carbohydrate metabolism</keyword>
<organism evidence="11 12">
    <name type="scientific">Kingdonia uniflora</name>
    <dbReference type="NCBI Taxonomy" id="39325"/>
    <lineage>
        <taxon>Eukaryota</taxon>
        <taxon>Viridiplantae</taxon>
        <taxon>Streptophyta</taxon>
        <taxon>Embryophyta</taxon>
        <taxon>Tracheophyta</taxon>
        <taxon>Spermatophyta</taxon>
        <taxon>Magnoliopsida</taxon>
        <taxon>Ranunculales</taxon>
        <taxon>Circaeasteraceae</taxon>
        <taxon>Kingdonia</taxon>
    </lineage>
</organism>
<evidence type="ECO:0000256" key="9">
    <source>
        <dbReference type="PROSITE-ProRule" id="PRU00339"/>
    </source>
</evidence>
<reference evidence="11 12" key="1">
    <citation type="journal article" date="2020" name="IScience">
        <title>Genome Sequencing of the Endangered Kingdonia uniflora (Circaeasteraceae, Ranunculales) Reveals Potential Mechanisms of Evolutionary Specialization.</title>
        <authorList>
            <person name="Sun Y."/>
            <person name="Deng T."/>
            <person name="Zhang A."/>
            <person name="Moore M.J."/>
            <person name="Landis J.B."/>
            <person name="Lin N."/>
            <person name="Zhang H."/>
            <person name="Zhang X."/>
            <person name="Huang J."/>
            <person name="Zhang X."/>
            <person name="Sun H."/>
            <person name="Wang H."/>
        </authorList>
    </citation>
    <scope>NUCLEOTIDE SEQUENCE [LARGE SCALE GENOMIC DNA]</scope>
    <source>
        <strain evidence="11">TB1705</strain>
        <tissue evidence="11">Leaf</tissue>
    </source>
</reference>
<evidence type="ECO:0000256" key="7">
    <source>
        <dbReference type="ARBA" id="ARBA00023326"/>
    </source>
</evidence>
<dbReference type="InterPro" id="IPR017853">
    <property type="entry name" value="GH"/>
</dbReference>
<comment type="caution">
    <text evidence="11">The sequence shown here is derived from an EMBL/GenBank/DDBJ whole genome shotgun (WGS) entry which is preliminary data.</text>
</comment>
<evidence type="ECO:0000256" key="4">
    <source>
        <dbReference type="ARBA" id="ARBA00022801"/>
    </source>
</evidence>
<dbReference type="Proteomes" id="UP000541444">
    <property type="component" value="Unassembled WGS sequence"/>
</dbReference>
<dbReference type="InterPro" id="IPR001554">
    <property type="entry name" value="Glyco_hydro_14"/>
</dbReference>
<proteinExistence type="inferred from homology"/>
<dbReference type="PROSITE" id="PS50293">
    <property type="entry name" value="TPR_REGION"/>
    <property type="match status" value="1"/>
</dbReference>
<evidence type="ECO:0000256" key="1">
    <source>
        <dbReference type="ARBA" id="ARBA00000546"/>
    </source>
</evidence>
<evidence type="ECO:0000256" key="2">
    <source>
        <dbReference type="ARBA" id="ARBA00005652"/>
    </source>
</evidence>
<evidence type="ECO:0000313" key="11">
    <source>
        <dbReference type="EMBL" id="KAF6154709.1"/>
    </source>
</evidence>
<dbReference type="EMBL" id="JACGCM010001463">
    <property type="protein sequence ID" value="KAF6154709.1"/>
    <property type="molecule type" value="Genomic_DNA"/>
</dbReference>
<comment type="similarity">
    <text evidence="2 10">Belongs to the glycosyl hydrolase 14 family.</text>
</comment>
<dbReference type="Pfam" id="PF01373">
    <property type="entry name" value="Glyco_hydro_14"/>
    <property type="match status" value="1"/>
</dbReference>
<accession>A0A7J7MIG8</accession>
<dbReference type="InterPro" id="IPR019734">
    <property type="entry name" value="TPR_rpt"/>
</dbReference>
<dbReference type="SUPFAM" id="SSF48452">
    <property type="entry name" value="TPR-like"/>
    <property type="match status" value="1"/>
</dbReference>
<dbReference type="OrthoDB" id="6363363at2759"/>
<keyword evidence="12" id="KW-1185">Reference proteome</keyword>
<feature type="non-terminal residue" evidence="11">
    <location>
        <position position="1"/>
    </location>
</feature>
<feature type="repeat" description="TPR" evidence="9">
    <location>
        <begin position="491"/>
        <end position="524"/>
    </location>
</feature>
<dbReference type="SMART" id="SM00028">
    <property type="entry name" value="TPR"/>
    <property type="match status" value="1"/>
</dbReference>
<dbReference type="GO" id="GO:0000272">
    <property type="term" value="P:polysaccharide catabolic process"/>
    <property type="evidence" value="ECO:0007669"/>
    <property type="project" value="UniProtKB-KW"/>
</dbReference>
<keyword evidence="9" id="KW-0802">TPR repeat</keyword>